<dbReference type="Pfam" id="PF03114">
    <property type="entry name" value="BAR"/>
    <property type="match status" value="1"/>
</dbReference>
<keyword evidence="4" id="KW-0963">Cytoplasm</keyword>
<evidence type="ECO:0000256" key="7">
    <source>
        <dbReference type="SAM" id="Coils"/>
    </source>
</evidence>
<evidence type="ECO:0000256" key="3">
    <source>
        <dbReference type="ARBA" id="ARBA00022443"/>
    </source>
</evidence>
<dbReference type="GO" id="GO:0005737">
    <property type="term" value="C:cytoplasm"/>
    <property type="evidence" value="ECO:0007669"/>
    <property type="project" value="UniProtKB-SubCell"/>
</dbReference>
<dbReference type="InterPro" id="IPR027267">
    <property type="entry name" value="AH/BAR_dom_sf"/>
</dbReference>
<evidence type="ECO:0000256" key="4">
    <source>
        <dbReference type="ARBA" id="ARBA00022490"/>
    </source>
</evidence>
<dbReference type="PRINTS" id="PR01251">
    <property type="entry name" value="AMPHIPHYSIN"/>
</dbReference>
<dbReference type="GO" id="GO:0012505">
    <property type="term" value="C:endomembrane system"/>
    <property type="evidence" value="ECO:0007669"/>
    <property type="project" value="UniProtKB-SubCell"/>
</dbReference>
<dbReference type="PANTHER" id="PTHR46514">
    <property type="entry name" value="AMPHIPHYSIN"/>
    <property type="match status" value="1"/>
</dbReference>
<evidence type="ECO:0000313" key="10">
    <source>
        <dbReference type="Proteomes" id="UP001233172"/>
    </source>
</evidence>
<dbReference type="FunFam" id="1.20.1270.60:FF:000013">
    <property type="entry name" value="Amphiphysin isoform 2"/>
    <property type="match status" value="1"/>
</dbReference>
<accession>A0AAD8BSJ9</accession>
<dbReference type="Gene3D" id="1.20.1270.60">
    <property type="entry name" value="Arfaptin homology (AH) domain/BAR domain"/>
    <property type="match status" value="1"/>
</dbReference>
<reference evidence="9" key="2">
    <citation type="submission" date="2023-04" db="EMBL/GenBank/DDBJ databases">
        <authorList>
            <person name="Bu L."/>
            <person name="Lu L."/>
            <person name="Laidemitt M.R."/>
            <person name="Zhang S.M."/>
            <person name="Mutuku M."/>
            <person name="Mkoji G."/>
            <person name="Steinauer M."/>
            <person name="Loker E.S."/>
        </authorList>
    </citation>
    <scope>NUCLEOTIDE SEQUENCE</scope>
    <source>
        <strain evidence="9">KasaAsao</strain>
        <tissue evidence="9">Whole Snail</tissue>
    </source>
</reference>
<gene>
    <name evidence="9" type="ORF">Bpfe_010542</name>
</gene>
<evidence type="ECO:0000313" key="9">
    <source>
        <dbReference type="EMBL" id="KAK0060014.1"/>
    </source>
</evidence>
<dbReference type="SMART" id="SM00721">
    <property type="entry name" value="BAR"/>
    <property type="match status" value="1"/>
</dbReference>
<protein>
    <submittedName>
        <fullName evidence="9">Myc box-dependent-interacting protein 1-like isoform X6</fullName>
    </submittedName>
</protein>
<dbReference type="InterPro" id="IPR004148">
    <property type="entry name" value="BAR_dom"/>
</dbReference>
<dbReference type="GO" id="GO:0005886">
    <property type="term" value="C:plasma membrane"/>
    <property type="evidence" value="ECO:0007669"/>
    <property type="project" value="TreeGrafter"/>
</dbReference>
<evidence type="ECO:0000256" key="5">
    <source>
        <dbReference type="ARBA" id="ARBA00023054"/>
    </source>
</evidence>
<evidence type="ECO:0000256" key="2">
    <source>
        <dbReference type="ARBA" id="ARBA00004496"/>
    </source>
</evidence>
<dbReference type="PROSITE" id="PS51021">
    <property type="entry name" value="BAR"/>
    <property type="match status" value="1"/>
</dbReference>
<comment type="caution">
    <text evidence="9">The sequence shown here is derived from an EMBL/GenBank/DDBJ whole genome shotgun (WGS) entry which is preliminary data.</text>
</comment>
<keyword evidence="3" id="KW-0728">SH3 domain</keyword>
<evidence type="ECO:0000256" key="1">
    <source>
        <dbReference type="ARBA" id="ARBA00004308"/>
    </source>
</evidence>
<evidence type="ECO:0000256" key="6">
    <source>
        <dbReference type="ARBA" id="ARBA00023136"/>
    </source>
</evidence>
<evidence type="ECO:0000259" key="8">
    <source>
        <dbReference type="PROSITE" id="PS51021"/>
    </source>
</evidence>
<dbReference type="SUPFAM" id="SSF103657">
    <property type="entry name" value="BAR/IMD domain-like"/>
    <property type="match status" value="1"/>
</dbReference>
<keyword evidence="6" id="KW-0472">Membrane</keyword>
<comment type="subcellular location">
    <subcellularLocation>
        <location evidence="2">Cytoplasm</location>
    </subcellularLocation>
    <subcellularLocation>
        <location evidence="1">Endomembrane system</location>
    </subcellularLocation>
</comment>
<feature type="domain" description="BAR" evidence="8">
    <location>
        <begin position="27"/>
        <end position="243"/>
    </location>
</feature>
<reference evidence="9" key="1">
    <citation type="journal article" date="2023" name="PLoS Negl. Trop. Dis.">
        <title>A genome sequence for Biomphalaria pfeifferi, the major vector snail for the human-infecting parasite Schistosoma mansoni.</title>
        <authorList>
            <person name="Bu L."/>
            <person name="Lu L."/>
            <person name="Laidemitt M.R."/>
            <person name="Zhang S.M."/>
            <person name="Mutuku M."/>
            <person name="Mkoji G."/>
            <person name="Steinauer M."/>
            <person name="Loker E.S."/>
        </authorList>
    </citation>
    <scope>NUCLEOTIDE SEQUENCE</scope>
    <source>
        <strain evidence="9">KasaAsao</strain>
    </source>
</reference>
<feature type="non-terminal residue" evidence="9">
    <location>
        <position position="1"/>
    </location>
</feature>
<name>A0AAD8BSJ9_BIOPF</name>
<organism evidence="9 10">
    <name type="scientific">Biomphalaria pfeifferi</name>
    <name type="common">Bloodfluke planorb</name>
    <name type="synonym">Freshwater snail</name>
    <dbReference type="NCBI Taxonomy" id="112525"/>
    <lineage>
        <taxon>Eukaryota</taxon>
        <taxon>Metazoa</taxon>
        <taxon>Spiralia</taxon>
        <taxon>Lophotrochozoa</taxon>
        <taxon>Mollusca</taxon>
        <taxon>Gastropoda</taxon>
        <taxon>Heterobranchia</taxon>
        <taxon>Euthyneura</taxon>
        <taxon>Panpulmonata</taxon>
        <taxon>Hygrophila</taxon>
        <taxon>Lymnaeoidea</taxon>
        <taxon>Planorbidae</taxon>
        <taxon>Biomphalaria</taxon>
    </lineage>
</organism>
<dbReference type="EMBL" id="JASAOG010000038">
    <property type="protein sequence ID" value="KAK0060014.1"/>
    <property type="molecule type" value="Genomic_DNA"/>
</dbReference>
<dbReference type="InterPro" id="IPR003005">
    <property type="entry name" value="Amphiphysin"/>
</dbReference>
<dbReference type="PANTHER" id="PTHR46514:SF3">
    <property type="entry name" value="AMPHIPHYSIN"/>
    <property type="match status" value="1"/>
</dbReference>
<feature type="coiled-coil region" evidence="7">
    <location>
        <begin position="155"/>
        <end position="189"/>
    </location>
</feature>
<sequence length="255" mass="29645">MAEANTNSKIGILAKAQKQLSRTKTKVLQNLGKAEKTTDDVFKDYVVKTERQQEVAQHLQKELKTYAHCVKDLSFACKNLQQAFAETYESEWTGEPKFKSQIQAFELLWNDYLQNLQDNVINPMNAYLLSFPVLKNKISKRGRKMVDYDNSRHNLEVLQSAKKRDETKIQKAQDELKDVKRIFDELNNELHNELPDFYNSRVTFYAELYSKFFGAENTLHSEVGKTCESITDIAQSLGKDFEHFKYQPKRPISVT</sequence>
<keyword evidence="10" id="KW-1185">Reference proteome</keyword>
<dbReference type="AlphaFoldDB" id="A0AAD8BSJ9"/>
<proteinExistence type="predicted"/>
<dbReference type="Proteomes" id="UP001233172">
    <property type="component" value="Unassembled WGS sequence"/>
</dbReference>
<keyword evidence="5 7" id="KW-0175">Coiled coil</keyword>
<dbReference type="GO" id="GO:0005543">
    <property type="term" value="F:phospholipid binding"/>
    <property type="evidence" value="ECO:0007669"/>
    <property type="project" value="TreeGrafter"/>
</dbReference>